<name>A0A4P8EFA1_9RHOB</name>
<dbReference type="AlphaFoldDB" id="A0A4P8EFA1"/>
<evidence type="ECO:0000313" key="2">
    <source>
        <dbReference type="Proteomes" id="UP000298631"/>
    </source>
</evidence>
<dbReference type="RefSeq" id="WP_137193149.1">
    <property type="nucleotide sequence ID" value="NZ_CP039964.1"/>
</dbReference>
<sequence>MEKLEDQLMFASGKLQRSMGWPVKVRIGVGFSDATRNICVTRIVAWRRRSAQAGNRGFALDGAFVAMGIWPVDLSRIRPDGPDEGAPSGRARGAILHHMMVKACPVSLISEKIIEKQIQSR</sequence>
<accession>A0A4P8EFA1</accession>
<evidence type="ECO:0000313" key="1">
    <source>
        <dbReference type="EMBL" id="QCO55477.1"/>
    </source>
</evidence>
<protein>
    <submittedName>
        <fullName evidence="1">Uncharacterized protein</fullName>
    </submittedName>
</protein>
<organism evidence="1 2">
    <name type="scientific">Pseudorhodobacter turbinis</name>
    <dbReference type="NCBI Taxonomy" id="2500533"/>
    <lineage>
        <taxon>Bacteria</taxon>
        <taxon>Pseudomonadati</taxon>
        <taxon>Pseudomonadota</taxon>
        <taxon>Alphaproteobacteria</taxon>
        <taxon>Rhodobacterales</taxon>
        <taxon>Paracoccaceae</taxon>
        <taxon>Pseudorhodobacter</taxon>
    </lineage>
</organism>
<dbReference type="EMBL" id="CP039964">
    <property type="protein sequence ID" value="QCO55477.1"/>
    <property type="molecule type" value="Genomic_DNA"/>
</dbReference>
<keyword evidence="2" id="KW-1185">Reference proteome</keyword>
<reference evidence="1 2" key="1">
    <citation type="submission" date="2019-05" db="EMBL/GenBank/DDBJ databases">
        <title>Pseudorhodobacter turbinis sp. nov., isolated from the gut of the Korean turban shell.</title>
        <authorList>
            <person name="Jeong Y.-S."/>
            <person name="Kang W.-R."/>
            <person name="Bae J.-W."/>
        </authorList>
    </citation>
    <scope>NUCLEOTIDE SEQUENCE [LARGE SCALE GENOMIC DNA]</scope>
    <source>
        <strain evidence="1 2">S12M18</strain>
    </source>
</reference>
<dbReference type="KEGG" id="pseb:EOK75_06740"/>
<proteinExistence type="predicted"/>
<gene>
    <name evidence="1" type="ORF">EOK75_06740</name>
</gene>
<dbReference type="Proteomes" id="UP000298631">
    <property type="component" value="Chromosome"/>
</dbReference>